<feature type="binding site" evidence="12">
    <location>
        <position position="123"/>
    </location>
    <ligand>
        <name>Mg(2+)</name>
        <dbReference type="ChEBI" id="CHEBI:18420"/>
    </ligand>
</feature>
<dbReference type="InterPro" id="IPR036389">
    <property type="entry name" value="RNase_III_sf"/>
</dbReference>
<dbReference type="AlphaFoldDB" id="A0A3R6CT37"/>
<sequence length="229" mass="26353">MNRNYDELEKKIGYQFKDINLLITALTHTSFANELKVNKTDSYERLEFLGDAILEYIVSEYLFLKKKEYEEGRLTKLRASLVCEFTLSQISESLGYGDYVRLSKGEELTGGRKRKSILCDLFESVLGAMYLDGGIEPAKEFVHRFLLDDVETKSLFYDAKSTLQEFCQKHGRQLSYELIEERGPEHSKIFVSDAVINGKVTARGEGPNRKTSEQMAAYKTLLQLRKKQD</sequence>
<dbReference type="PROSITE" id="PS50142">
    <property type="entry name" value="RNASE_3_2"/>
    <property type="match status" value="1"/>
</dbReference>
<dbReference type="GO" id="GO:0006364">
    <property type="term" value="P:rRNA processing"/>
    <property type="evidence" value="ECO:0007669"/>
    <property type="project" value="UniProtKB-UniRule"/>
</dbReference>
<comment type="similarity">
    <text evidence="2">Belongs to the ribonuclease III family.</text>
</comment>
<evidence type="ECO:0000256" key="12">
    <source>
        <dbReference type="HAMAP-Rule" id="MF_00104"/>
    </source>
</evidence>
<dbReference type="SUPFAM" id="SSF69065">
    <property type="entry name" value="RNase III domain-like"/>
    <property type="match status" value="1"/>
</dbReference>
<dbReference type="Pfam" id="PF00035">
    <property type="entry name" value="dsrm"/>
    <property type="match status" value="1"/>
</dbReference>
<evidence type="ECO:0000259" key="14">
    <source>
        <dbReference type="PROSITE" id="PS50142"/>
    </source>
</evidence>
<reference evidence="15 16" key="1">
    <citation type="submission" date="2018-08" db="EMBL/GenBank/DDBJ databases">
        <title>A genome reference for cultivated species of the human gut microbiota.</title>
        <authorList>
            <person name="Zou Y."/>
            <person name="Xue W."/>
            <person name="Luo G."/>
        </authorList>
    </citation>
    <scope>NUCLEOTIDE SEQUENCE [LARGE SCALE GENOMIC DNA]</scope>
    <source>
        <strain evidence="15 16">AF22-21</strain>
    </source>
</reference>
<feature type="active site" evidence="12">
    <location>
        <position position="123"/>
    </location>
</feature>
<dbReference type="HAMAP" id="MF_00104">
    <property type="entry name" value="RNase_III"/>
    <property type="match status" value="1"/>
</dbReference>
<evidence type="ECO:0000256" key="10">
    <source>
        <dbReference type="ARBA" id="ARBA00022884"/>
    </source>
</evidence>
<dbReference type="Gene3D" id="3.30.160.20">
    <property type="match status" value="1"/>
</dbReference>
<dbReference type="GO" id="GO:0046872">
    <property type="term" value="F:metal ion binding"/>
    <property type="evidence" value="ECO:0007669"/>
    <property type="project" value="UniProtKB-KW"/>
</dbReference>
<dbReference type="InterPro" id="IPR000999">
    <property type="entry name" value="RNase_III_dom"/>
</dbReference>
<keyword evidence="5 12" id="KW-0540">Nuclease</keyword>
<dbReference type="SMART" id="SM00535">
    <property type="entry name" value="RIBOc"/>
    <property type="match status" value="1"/>
</dbReference>
<dbReference type="EMBL" id="QRVK01000039">
    <property type="protein sequence ID" value="RGS38321.1"/>
    <property type="molecule type" value="Genomic_DNA"/>
</dbReference>
<comment type="subunit">
    <text evidence="12">Homodimer.</text>
</comment>
<evidence type="ECO:0000256" key="3">
    <source>
        <dbReference type="ARBA" id="ARBA00022552"/>
    </source>
</evidence>
<dbReference type="RefSeq" id="WP_044998010.1">
    <property type="nucleotide sequence ID" value="NZ_CP102278.1"/>
</dbReference>
<proteinExistence type="inferred from homology"/>
<protein>
    <recommendedName>
        <fullName evidence="12">Ribonuclease 3</fullName>
        <ecNumber evidence="12">3.1.26.3</ecNumber>
    </recommendedName>
    <alternativeName>
        <fullName evidence="12">Ribonuclease III</fullName>
        <shortName evidence="12">RNase III</shortName>
    </alternativeName>
</protein>
<dbReference type="EC" id="3.1.26.3" evidence="12"/>
<comment type="cofactor">
    <cofactor evidence="12">
        <name>Mg(2+)</name>
        <dbReference type="ChEBI" id="CHEBI:18420"/>
    </cofactor>
</comment>
<keyword evidence="12" id="KW-0963">Cytoplasm</keyword>
<dbReference type="CDD" id="cd10845">
    <property type="entry name" value="DSRM_RNAse_III_family"/>
    <property type="match status" value="1"/>
</dbReference>
<gene>
    <name evidence="12 15" type="primary">rnc</name>
    <name evidence="15" type="ORF">DWX94_11880</name>
</gene>
<feature type="binding site" evidence="12">
    <location>
        <position position="120"/>
    </location>
    <ligand>
        <name>Mg(2+)</name>
        <dbReference type="ChEBI" id="CHEBI:18420"/>
    </ligand>
</feature>
<feature type="domain" description="DRBM" evidence="13">
    <location>
        <begin position="158"/>
        <end position="226"/>
    </location>
</feature>
<evidence type="ECO:0000256" key="9">
    <source>
        <dbReference type="ARBA" id="ARBA00022842"/>
    </source>
</evidence>
<evidence type="ECO:0000256" key="8">
    <source>
        <dbReference type="ARBA" id="ARBA00022801"/>
    </source>
</evidence>
<comment type="subcellular location">
    <subcellularLocation>
        <location evidence="12">Cytoplasm</location>
    </subcellularLocation>
</comment>
<dbReference type="Gene3D" id="1.10.1520.10">
    <property type="entry name" value="Ribonuclease III domain"/>
    <property type="match status" value="1"/>
</dbReference>
<feature type="domain" description="RNase III" evidence="14">
    <location>
        <begin position="5"/>
        <end position="134"/>
    </location>
</feature>
<dbReference type="NCBIfam" id="TIGR02191">
    <property type="entry name" value="RNaseIII"/>
    <property type="match status" value="1"/>
</dbReference>
<evidence type="ECO:0000256" key="6">
    <source>
        <dbReference type="ARBA" id="ARBA00022723"/>
    </source>
</evidence>
<name>A0A3R6CT37_9FIRM</name>
<dbReference type="Proteomes" id="UP000283295">
    <property type="component" value="Unassembled WGS sequence"/>
</dbReference>
<evidence type="ECO:0000256" key="1">
    <source>
        <dbReference type="ARBA" id="ARBA00000109"/>
    </source>
</evidence>
<dbReference type="OrthoDB" id="9805026at2"/>
<feature type="active site" evidence="12">
    <location>
        <position position="51"/>
    </location>
</feature>
<dbReference type="PROSITE" id="PS50137">
    <property type="entry name" value="DS_RBD"/>
    <property type="match status" value="1"/>
</dbReference>
<evidence type="ECO:0000256" key="7">
    <source>
        <dbReference type="ARBA" id="ARBA00022759"/>
    </source>
</evidence>
<dbReference type="PROSITE" id="PS00517">
    <property type="entry name" value="RNASE_3_1"/>
    <property type="match status" value="1"/>
</dbReference>
<dbReference type="CDD" id="cd00593">
    <property type="entry name" value="RIBOc"/>
    <property type="match status" value="1"/>
</dbReference>
<keyword evidence="10 12" id="KW-0694">RNA-binding</keyword>
<dbReference type="GO" id="GO:0005737">
    <property type="term" value="C:cytoplasm"/>
    <property type="evidence" value="ECO:0007669"/>
    <property type="project" value="UniProtKB-SubCell"/>
</dbReference>
<organism evidence="15 16">
    <name type="scientific">Coprococcus eutactus</name>
    <dbReference type="NCBI Taxonomy" id="33043"/>
    <lineage>
        <taxon>Bacteria</taxon>
        <taxon>Bacillati</taxon>
        <taxon>Bacillota</taxon>
        <taxon>Clostridia</taxon>
        <taxon>Lachnospirales</taxon>
        <taxon>Lachnospiraceae</taxon>
        <taxon>Coprococcus</taxon>
    </lineage>
</organism>
<keyword evidence="12" id="KW-0819">tRNA processing</keyword>
<keyword evidence="9 12" id="KW-0460">Magnesium</keyword>
<keyword evidence="8 12" id="KW-0378">Hydrolase</keyword>
<dbReference type="GO" id="GO:0004525">
    <property type="term" value="F:ribonuclease III activity"/>
    <property type="evidence" value="ECO:0007669"/>
    <property type="project" value="UniProtKB-UniRule"/>
</dbReference>
<dbReference type="GO" id="GO:0019843">
    <property type="term" value="F:rRNA binding"/>
    <property type="evidence" value="ECO:0007669"/>
    <property type="project" value="UniProtKB-KW"/>
</dbReference>
<keyword evidence="12" id="KW-0699">rRNA-binding</keyword>
<comment type="catalytic activity">
    <reaction evidence="1 12">
        <text>Endonucleolytic cleavage to 5'-phosphomonoester.</text>
        <dbReference type="EC" id="3.1.26.3"/>
    </reaction>
</comment>
<dbReference type="InterPro" id="IPR011907">
    <property type="entry name" value="RNase_III"/>
</dbReference>
<feature type="binding site" evidence="12">
    <location>
        <position position="47"/>
    </location>
    <ligand>
        <name>Mg(2+)</name>
        <dbReference type="ChEBI" id="CHEBI:18420"/>
    </ligand>
</feature>
<keyword evidence="7 12" id="KW-0255">Endonuclease</keyword>
<keyword evidence="4 12" id="KW-0507">mRNA processing</keyword>
<evidence type="ECO:0000256" key="11">
    <source>
        <dbReference type="ARBA" id="ARBA00049596"/>
    </source>
</evidence>
<evidence type="ECO:0000313" key="16">
    <source>
        <dbReference type="Proteomes" id="UP000283295"/>
    </source>
</evidence>
<evidence type="ECO:0000256" key="4">
    <source>
        <dbReference type="ARBA" id="ARBA00022664"/>
    </source>
</evidence>
<evidence type="ECO:0000256" key="2">
    <source>
        <dbReference type="ARBA" id="ARBA00010183"/>
    </source>
</evidence>
<dbReference type="InterPro" id="IPR014720">
    <property type="entry name" value="dsRBD_dom"/>
</dbReference>
<dbReference type="FunFam" id="1.10.1520.10:FF:000001">
    <property type="entry name" value="Ribonuclease 3"/>
    <property type="match status" value="1"/>
</dbReference>
<dbReference type="SMART" id="SM00358">
    <property type="entry name" value="DSRM"/>
    <property type="match status" value="1"/>
</dbReference>
<accession>A0A3R6CT37</accession>
<dbReference type="PANTHER" id="PTHR14950:SF37">
    <property type="entry name" value="ENDORIBONUCLEASE DICER"/>
    <property type="match status" value="1"/>
</dbReference>
<dbReference type="GeneID" id="92832187"/>
<dbReference type="SUPFAM" id="SSF54768">
    <property type="entry name" value="dsRNA-binding domain-like"/>
    <property type="match status" value="1"/>
</dbReference>
<comment type="function">
    <text evidence="11 12">Digests double-stranded RNA. Involved in the processing of primary rRNA transcript to yield the immediate precursors to the large and small rRNAs (23S and 16S). Processes some mRNAs, and tRNAs when they are encoded in the rRNA operon. Processes pre-crRNA and tracrRNA of type II CRISPR loci if present in the organism.</text>
</comment>
<dbReference type="GO" id="GO:0008033">
    <property type="term" value="P:tRNA processing"/>
    <property type="evidence" value="ECO:0007669"/>
    <property type="project" value="UniProtKB-KW"/>
</dbReference>
<keyword evidence="6 12" id="KW-0479">Metal-binding</keyword>
<evidence type="ECO:0000313" key="15">
    <source>
        <dbReference type="EMBL" id="RGS38321.1"/>
    </source>
</evidence>
<evidence type="ECO:0000259" key="13">
    <source>
        <dbReference type="PROSITE" id="PS50137"/>
    </source>
</evidence>
<dbReference type="PANTHER" id="PTHR14950">
    <property type="entry name" value="DICER-RELATED"/>
    <property type="match status" value="1"/>
</dbReference>
<comment type="caution">
    <text evidence="15">The sequence shown here is derived from an EMBL/GenBank/DDBJ whole genome shotgun (WGS) entry which is preliminary data.</text>
</comment>
<dbReference type="GO" id="GO:0006397">
    <property type="term" value="P:mRNA processing"/>
    <property type="evidence" value="ECO:0007669"/>
    <property type="project" value="UniProtKB-UniRule"/>
</dbReference>
<keyword evidence="3 12" id="KW-0698">rRNA processing</keyword>
<evidence type="ECO:0000256" key="5">
    <source>
        <dbReference type="ARBA" id="ARBA00022722"/>
    </source>
</evidence>
<dbReference type="Pfam" id="PF14622">
    <property type="entry name" value="Ribonucleas_3_3"/>
    <property type="match status" value="1"/>
</dbReference>